<reference evidence="11 12" key="2">
    <citation type="journal article" date="2014" name="Science">
        <title>Comparative genomics reveals insights into avian genome evolution and adaptation.</title>
        <authorList>
            <consortium name="Avian Genome Consortium"/>
            <person name="Zhang G."/>
            <person name="Li C."/>
            <person name="Li Q."/>
            <person name="Li B."/>
            <person name="Larkin D.M."/>
            <person name="Lee C."/>
            <person name="Storz J.F."/>
            <person name="Antunes A."/>
            <person name="Greenwold M.J."/>
            <person name="Meredith R.W."/>
            <person name="Odeen A."/>
            <person name="Cui J."/>
            <person name="Zhou Q."/>
            <person name="Xu L."/>
            <person name="Pan H."/>
            <person name="Wang Z."/>
            <person name="Jin L."/>
            <person name="Zhang P."/>
            <person name="Hu H."/>
            <person name="Yang W."/>
            <person name="Hu J."/>
            <person name="Xiao J."/>
            <person name="Yang Z."/>
            <person name="Liu Y."/>
            <person name="Xie Q."/>
            <person name="Yu H."/>
            <person name="Lian J."/>
            <person name="Wen P."/>
            <person name="Zhang F."/>
            <person name="Li H."/>
            <person name="Zeng Y."/>
            <person name="Xiong Z."/>
            <person name="Liu S."/>
            <person name="Zhou L."/>
            <person name="Huang Z."/>
            <person name="An N."/>
            <person name="Wang J."/>
            <person name="Zheng Q."/>
            <person name="Xiong Y."/>
            <person name="Wang G."/>
            <person name="Wang B."/>
            <person name="Wang J."/>
            <person name="Fan Y."/>
            <person name="da Fonseca R.R."/>
            <person name="Alfaro-Nunez A."/>
            <person name="Schubert M."/>
            <person name="Orlando L."/>
            <person name="Mourier T."/>
            <person name="Howard J.T."/>
            <person name="Ganapathy G."/>
            <person name="Pfenning A."/>
            <person name="Whitney O."/>
            <person name="Rivas M.V."/>
            <person name="Hara E."/>
            <person name="Smith J."/>
            <person name="Farre M."/>
            <person name="Narayan J."/>
            <person name="Slavov G."/>
            <person name="Romanov M.N."/>
            <person name="Borges R."/>
            <person name="Machado J.P."/>
            <person name="Khan I."/>
            <person name="Springer M.S."/>
            <person name="Gatesy J."/>
            <person name="Hoffmann F.G."/>
            <person name="Opazo J.C."/>
            <person name="Hastad O."/>
            <person name="Sawyer R.H."/>
            <person name="Kim H."/>
            <person name="Kim K.W."/>
            <person name="Kim H.J."/>
            <person name="Cho S."/>
            <person name="Li N."/>
            <person name="Huang Y."/>
            <person name="Bruford M.W."/>
            <person name="Zhan X."/>
            <person name="Dixon A."/>
            <person name="Bertelsen M.F."/>
            <person name="Derryberry E."/>
            <person name="Warren W."/>
            <person name="Wilson R.K."/>
            <person name="Li S."/>
            <person name="Ray D.A."/>
            <person name="Green R.E."/>
            <person name="O'Brien S.J."/>
            <person name="Griffin D."/>
            <person name="Johnson W.E."/>
            <person name="Haussler D."/>
            <person name="Ryder O.A."/>
            <person name="Willerslev E."/>
            <person name="Graves G.R."/>
            <person name="Alstrom P."/>
            <person name="Fjeldsa J."/>
            <person name="Mindell D.P."/>
            <person name="Edwards S.V."/>
            <person name="Braun E.L."/>
            <person name="Rahbek C."/>
            <person name="Burt D.W."/>
            <person name="Houde P."/>
            <person name="Zhang Y."/>
            <person name="Yang H."/>
            <person name="Wang J."/>
            <person name="Jarvis E.D."/>
            <person name="Gilbert M.T."/>
            <person name="Wang J."/>
        </authorList>
    </citation>
    <scope>NUCLEOTIDE SEQUENCE [LARGE SCALE GENOMIC DNA]</scope>
    <source>
        <strain evidence="11">M959</strain>
    </source>
</reference>
<comment type="caution">
    <text evidence="11">The sequence shown here is derived from an EMBL/GenBank/DDBJ whole genome shotgun (WGS) entry which is preliminary data.</text>
</comment>
<evidence type="ECO:0000256" key="10">
    <source>
        <dbReference type="SAM" id="SignalP"/>
    </source>
</evidence>
<dbReference type="GO" id="GO:0005125">
    <property type="term" value="F:cytokine activity"/>
    <property type="evidence" value="ECO:0007669"/>
    <property type="project" value="UniProtKB-KW"/>
</dbReference>
<organism evidence="11 12">
    <name type="scientific">Chaetura pelagica</name>
    <name type="common">Chimney swift</name>
    <name type="synonym">Hirundo pelagica</name>
    <dbReference type="NCBI Taxonomy" id="8897"/>
    <lineage>
        <taxon>Eukaryota</taxon>
        <taxon>Metazoa</taxon>
        <taxon>Chordata</taxon>
        <taxon>Craniata</taxon>
        <taxon>Vertebrata</taxon>
        <taxon>Euteleostomi</taxon>
        <taxon>Archelosauria</taxon>
        <taxon>Archosauria</taxon>
        <taxon>Dinosauria</taxon>
        <taxon>Saurischia</taxon>
        <taxon>Theropoda</taxon>
        <taxon>Coelurosauria</taxon>
        <taxon>Aves</taxon>
        <taxon>Neognathae</taxon>
        <taxon>Neoaves</taxon>
        <taxon>Strisores</taxon>
        <taxon>Apodiformes</taxon>
        <taxon>Apodidae</taxon>
        <taxon>Apodinae</taxon>
        <taxon>Chaetura</taxon>
    </lineage>
</organism>
<accession>A0A093BGD3</accession>
<dbReference type="Proteomes" id="UP000031515">
    <property type="component" value="Unassembled WGS sequence"/>
</dbReference>
<evidence type="ECO:0000256" key="2">
    <source>
        <dbReference type="ARBA" id="ARBA00004613"/>
    </source>
</evidence>
<comment type="similarity">
    <text evidence="3 9">Belongs to the alpha/beta interferon family.</text>
</comment>
<evidence type="ECO:0000256" key="1">
    <source>
        <dbReference type="ARBA" id="ARBA00002718"/>
    </source>
</evidence>
<dbReference type="EMBL" id="AVOS01077462">
    <property type="protein sequence ID" value="KFU83447.1"/>
    <property type="molecule type" value="Genomic_DNA"/>
</dbReference>
<reference evidence="12" key="1">
    <citation type="submission" date="2013-08" db="EMBL/GenBank/DDBJ databases">
        <title>Genome evolution of avian class.</title>
        <authorList>
            <person name="Zhang G."/>
            <person name="Li C."/>
        </authorList>
    </citation>
    <scope>NUCLEOTIDE SEQUENCE [LARGE SCALE GENOMIC DNA]</scope>
</reference>
<dbReference type="InterPro" id="IPR000471">
    <property type="entry name" value="Interferon_alpha/beta/delta"/>
</dbReference>
<dbReference type="Pfam" id="PF00143">
    <property type="entry name" value="Interferon"/>
    <property type="match status" value="1"/>
</dbReference>
<dbReference type="InterPro" id="IPR009079">
    <property type="entry name" value="4_helix_cytokine-like_core"/>
</dbReference>
<comment type="subcellular location">
    <subcellularLocation>
        <location evidence="2">Secreted</location>
    </subcellularLocation>
</comment>
<evidence type="ECO:0000256" key="4">
    <source>
        <dbReference type="ARBA" id="ARBA00022514"/>
    </source>
</evidence>
<feature type="signal peptide" evidence="10">
    <location>
        <begin position="1"/>
        <end position="28"/>
    </location>
</feature>
<dbReference type="PANTHER" id="PTHR11691">
    <property type="entry name" value="TYPE I INTERFERON"/>
    <property type="match status" value="1"/>
</dbReference>
<evidence type="ECO:0000256" key="5">
    <source>
        <dbReference type="ARBA" id="ARBA00022525"/>
    </source>
</evidence>
<dbReference type="SMART" id="SM00076">
    <property type="entry name" value="IFabd"/>
    <property type="match status" value="1"/>
</dbReference>
<dbReference type="PANTHER" id="PTHR11691:SF73">
    <property type="entry name" value="INTERFERON BETA"/>
    <property type="match status" value="1"/>
</dbReference>
<dbReference type="GO" id="GO:0005126">
    <property type="term" value="F:cytokine receptor binding"/>
    <property type="evidence" value="ECO:0007669"/>
    <property type="project" value="InterPro"/>
</dbReference>
<feature type="chain" id="PRO_5001884446" evidence="10">
    <location>
        <begin position="29"/>
        <end position="187"/>
    </location>
</feature>
<keyword evidence="6 10" id="KW-0732">Signal</keyword>
<keyword evidence="12" id="KW-1185">Reference proteome</keyword>
<name>A0A093BGD3_CHAPE</name>
<keyword evidence="8" id="KW-1015">Disulfide bond</keyword>
<comment type="function">
    <text evidence="1">Has antiviral activities.</text>
</comment>
<evidence type="ECO:0000256" key="7">
    <source>
        <dbReference type="ARBA" id="ARBA00023118"/>
    </source>
</evidence>
<evidence type="ECO:0000256" key="8">
    <source>
        <dbReference type="ARBA" id="ARBA00023157"/>
    </source>
</evidence>
<evidence type="ECO:0000256" key="9">
    <source>
        <dbReference type="RuleBase" id="RU000436"/>
    </source>
</evidence>
<dbReference type="GO" id="GO:0051607">
    <property type="term" value="P:defense response to virus"/>
    <property type="evidence" value="ECO:0007669"/>
    <property type="project" value="UniProtKB-KW"/>
</dbReference>
<dbReference type="Gene3D" id="1.20.1250.10">
    <property type="match status" value="1"/>
</dbReference>
<dbReference type="SUPFAM" id="SSF47266">
    <property type="entry name" value="4-helical cytokines"/>
    <property type="match status" value="1"/>
</dbReference>
<keyword evidence="7 9" id="KW-0051">Antiviral defense</keyword>
<proteinExistence type="inferred from homology"/>
<evidence type="ECO:0000256" key="3">
    <source>
        <dbReference type="ARBA" id="ARBA00011033"/>
    </source>
</evidence>
<feature type="non-terminal residue" evidence="11">
    <location>
        <position position="187"/>
    </location>
</feature>
<evidence type="ECO:0000256" key="6">
    <source>
        <dbReference type="ARBA" id="ARBA00022729"/>
    </source>
</evidence>
<protein>
    <submittedName>
        <fullName evidence="11">Interferon</fullName>
    </submittedName>
</protein>
<keyword evidence="5" id="KW-0964">Secreted</keyword>
<gene>
    <name evidence="11" type="ORF">M959_00063</name>
</gene>
<keyword evidence="4 9" id="KW-0202">Cytokine</keyword>
<evidence type="ECO:0000313" key="11">
    <source>
        <dbReference type="EMBL" id="KFU83447.1"/>
    </source>
</evidence>
<sequence>MAAPATPRACLCHAVATLLLLLTPLATATACHHLRPRDDTFSWDNLQLLQAMDPTPPQDCHHQPSTPFPDVLLHTDSPGHAADAALRILNHLLAILSSSRTPPHWDAEARHQLLNNLEHYIQHLQQCFPDNSTLRKRHGPRNLLLNIHKNFTRIQNFLQSHHYSACAWEQVRLEADTSFRLLDTLIR</sequence>
<dbReference type="GO" id="GO:0006955">
    <property type="term" value="P:immune response"/>
    <property type="evidence" value="ECO:0007669"/>
    <property type="project" value="UniProtKB-ARBA"/>
</dbReference>
<evidence type="ECO:0000313" key="12">
    <source>
        <dbReference type="Proteomes" id="UP000031515"/>
    </source>
</evidence>
<dbReference type="AlphaFoldDB" id="A0A093BGD3"/>
<dbReference type="GO" id="GO:0005615">
    <property type="term" value="C:extracellular space"/>
    <property type="evidence" value="ECO:0007669"/>
    <property type="project" value="UniProtKB-KW"/>
</dbReference>